<name>A0A8S4D1I3_PLUXY</name>
<sequence length="564" mass="64831">MWPPRLRGRDCRNNDMQCTRCPPPLPLPLPAVVLVNLRNCSQTTVAELTKSLEKFDPNATRNARTYASVAVNTDEDWTNLHSVVVDRMSFDAEVEKNKRLTRAIEELRLKNRELKATLAAAQRAMEKRANRDEDSVAREKNKRLTRAIEELRLKNRELKAALASAQRAMERRANRDEDNVARRLHFDAEVEKNKRLTRAIEELRLKNRELKATLAAAQRAMERRANRDDDSVASESVINTREKNKRHRGAPAQEPRAEGRTRRRAAAMEKRASRDNDSVASESVIDAREKKKRLEEFRLNNRELKATLAAAQRAMEKRANRDEDSVASQSVINTREKNKRLTRAIEELRLKNRELKATLAAAQRAMEKRPARGDDSVAREKNKRLEELRLKNRELKAAVAAAQRALEKRVDRDDDSVARELEQTRQQLRATRHSLEELQHKYQTLDDECETCSEYLKERDEQCRRLQEKLEELVSSKQKLRTHTAPRTAGVDVSTETCEDLLSYQVERDGSSKKPAEDVQRLSKIVEKLSREKIALQQQLQAPTAPTYVATGSAIVQINKIHSC</sequence>
<dbReference type="Proteomes" id="UP000653454">
    <property type="component" value="Unassembled WGS sequence"/>
</dbReference>
<dbReference type="AlphaFoldDB" id="A0A8S4D1I3"/>
<gene>
    <name evidence="3" type="ORF">PLXY2_LOCUS685</name>
</gene>
<feature type="compositionally biased region" description="Basic and acidic residues" evidence="2">
    <location>
        <begin position="221"/>
        <end position="230"/>
    </location>
</feature>
<evidence type="ECO:0000313" key="4">
    <source>
        <dbReference type="Proteomes" id="UP000653454"/>
    </source>
</evidence>
<proteinExistence type="predicted"/>
<protein>
    <submittedName>
        <fullName evidence="3">(diamondback moth) hypothetical protein</fullName>
    </submittedName>
</protein>
<comment type="caution">
    <text evidence="3">The sequence shown here is derived from an EMBL/GenBank/DDBJ whole genome shotgun (WGS) entry which is preliminary data.</text>
</comment>
<feature type="compositionally biased region" description="Basic and acidic residues" evidence="2">
    <location>
        <begin position="255"/>
        <end position="277"/>
    </location>
</feature>
<keyword evidence="4" id="KW-1185">Reference proteome</keyword>
<organism evidence="3 4">
    <name type="scientific">Plutella xylostella</name>
    <name type="common">Diamondback moth</name>
    <name type="synonym">Plutella maculipennis</name>
    <dbReference type="NCBI Taxonomy" id="51655"/>
    <lineage>
        <taxon>Eukaryota</taxon>
        <taxon>Metazoa</taxon>
        <taxon>Ecdysozoa</taxon>
        <taxon>Arthropoda</taxon>
        <taxon>Hexapoda</taxon>
        <taxon>Insecta</taxon>
        <taxon>Pterygota</taxon>
        <taxon>Neoptera</taxon>
        <taxon>Endopterygota</taxon>
        <taxon>Lepidoptera</taxon>
        <taxon>Glossata</taxon>
        <taxon>Ditrysia</taxon>
        <taxon>Yponomeutoidea</taxon>
        <taxon>Plutellidae</taxon>
        <taxon>Plutella</taxon>
    </lineage>
</organism>
<reference evidence="3" key="1">
    <citation type="submission" date="2020-11" db="EMBL/GenBank/DDBJ databases">
        <authorList>
            <person name="Whiteford S."/>
        </authorList>
    </citation>
    <scope>NUCLEOTIDE SEQUENCE</scope>
</reference>
<evidence type="ECO:0000256" key="1">
    <source>
        <dbReference type="SAM" id="Coils"/>
    </source>
</evidence>
<keyword evidence="1" id="KW-0175">Coiled coil</keyword>
<dbReference type="EMBL" id="CAJHNJ030000002">
    <property type="protein sequence ID" value="CAG9090452.1"/>
    <property type="molecule type" value="Genomic_DNA"/>
</dbReference>
<feature type="coiled-coil region" evidence="1">
    <location>
        <begin position="287"/>
        <end position="483"/>
    </location>
</feature>
<accession>A0A8S4D1I3</accession>
<feature type="region of interest" description="Disordered" evidence="2">
    <location>
        <begin position="221"/>
        <end position="286"/>
    </location>
</feature>
<evidence type="ECO:0000313" key="3">
    <source>
        <dbReference type="EMBL" id="CAG9090452.1"/>
    </source>
</evidence>
<evidence type="ECO:0000256" key="2">
    <source>
        <dbReference type="SAM" id="MobiDB-lite"/>
    </source>
</evidence>